<dbReference type="GO" id="GO:0015774">
    <property type="term" value="P:polysaccharide transport"/>
    <property type="evidence" value="ECO:0007669"/>
    <property type="project" value="InterPro"/>
</dbReference>
<keyword evidence="1" id="KW-0175">Coiled coil</keyword>
<evidence type="ECO:0000313" key="3">
    <source>
        <dbReference type="EMBL" id="RIY38703.1"/>
    </source>
</evidence>
<evidence type="ECO:0000256" key="2">
    <source>
        <dbReference type="SAM" id="MobiDB-lite"/>
    </source>
</evidence>
<keyword evidence="4" id="KW-1185">Reference proteome</keyword>
<name>A0A3A1YKB1_9GAMM</name>
<protein>
    <recommendedName>
        <fullName evidence="5">Capsular polysaccharide export protein</fullName>
    </recommendedName>
</protein>
<evidence type="ECO:0000256" key="1">
    <source>
        <dbReference type="SAM" id="Coils"/>
    </source>
</evidence>
<dbReference type="Proteomes" id="UP000265916">
    <property type="component" value="Unassembled WGS sequence"/>
</dbReference>
<organism evidence="3 4">
    <name type="scientific">Psittacicella hinzii</name>
    <dbReference type="NCBI Taxonomy" id="2028575"/>
    <lineage>
        <taxon>Bacteria</taxon>
        <taxon>Pseudomonadati</taxon>
        <taxon>Pseudomonadota</taxon>
        <taxon>Gammaproteobacteria</taxon>
        <taxon>Pasteurellales</taxon>
        <taxon>Psittacicellaceae</taxon>
        <taxon>Psittacicella</taxon>
    </lineage>
</organism>
<reference evidence="3 4" key="1">
    <citation type="submission" date="2017-08" db="EMBL/GenBank/DDBJ databases">
        <title>Reclassification of Bisgaard taxon 37 and 44.</title>
        <authorList>
            <person name="Christensen H."/>
        </authorList>
    </citation>
    <scope>NUCLEOTIDE SEQUENCE [LARGE SCALE GENOMIC DNA]</scope>
    <source>
        <strain evidence="3 4">111</strain>
    </source>
</reference>
<feature type="region of interest" description="Disordered" evidence="2">
    <location>
        <begin position="111"/>
        <end position="149"/>
    </location>
</feature>
<dbReference type="EMBL" id="NRJG01000057">
    <property type="protein sequence ID" value="RIY38703.1"/>
    <property type="molecule type" value="Genomic_DNA"/>
</dbReference>
<accession>A0A3A1YKB1</accession>
<evidence type="ECO:0008006" key="5">
    <source>
        <dbReference type="Google" id="ProtNLM"/>
    </source>
</evidence>
<dbReference type="OrthoDB" id="543755at2"/>
<dbReference type="GO" id="GO:0000271">
    <property type="term" value="P:polysaccharide biosynthetic process"/>
    <property type="evidence" value="ECO:0007669"/>
    <property type="project" value="InterPro"/>
</dbReference>
<dbReference type="InterPro" id="IPR007833">
    <property type="entry name" value="Capsule_polysaccharide_synth"/>
</dbReference>
<dbReference type="Pfam" id="PF05159">
    <property type="entry name" value="Capsule_synth"/>
    <property type="match status" value="2"/>
</dbReference>
<proteinExistence type="predicted"/>
<comment type="caution">
    <text evidence="3">The sequence shown here is derived from an EMBL/GenBank/DDBJ whole genome shotgun (WGS) entry which is preliminary data.</text>
</comment>
<dbReference type="CDD" id="cd16439">
    <property type="entry name" value="beta_Kdo_transferase_KpsC_2"/>
    <property type="match status" value="1"/>
</dbReference>
<sequence>MPSSRRQARSFMQVFTAAYIQYPRYLNPYTQELGNILEVIDYLAHYRTFNELLRGEVYAFNMSWWKRQVVKPFVRFPSCNLNFAAWPKQQCQIIQAQAQLTAHTANPISKTSSEANHIATNRSSTTDSSTNSAVDATESSTNNSTSQTVSKQLSSNQLVNLALPQPQVKLLLWGTGKPEVLAWAQKQNLSVISMEDGFIRSVGLGSNLVAPLSLVLDDQGIYFNAQQASRLEQILNTAKFSNQELEQAESLRQQLIATNIGKYNVGQAQWQINPQQGQKVILVPGQVEDDASIRTGSPEVKTNLGLLQQVRENNPYAYIIYKPHPDVEAKNRVGAIAPEIALQYANTIASDINILSCIALVDEVHTMTSLAGFEALIRGKTVHCYGLPFYAGWGLTVDKLTTPRRNMRRSVAELVAATLTRYPLYVHPFTKQLLTPQQAITWLEQQRQQAPAAVKQTWLARKWGQLKHLWRCWQ</sequence>
<gene>
    <name evidence="3" type="ORF">CKF58_03620</name>
</gene>
<feature type="compositionally biased region" description="Low complexity" evidence="2">
    <location>
        <begin position="119"/>
        <end position="149"/>
    </location>
</feature>
<evidence type="ECO:0000313" key="4">
    <source>
        <dbReference type="Proteomes" id="UP000265916"/>
    </source>
</evidence>
<dbReference type="AlphaFoldDB" id="A0A3A1YKB1"/>
<feature type="coiled-coil region" evidence="1">
    <location>
        <begin position="228"/>
        <end position="258"/>
    </location>
</feature>